<keyword evidence="5" id="KW-1185">Reference proteome</keyword>
<dbReference type="PANTHER" id="PTHR46116:SF41">
    <property type="entry name" value="UBIQUITIN-CONJUGATING ENZYME E2 25-RELATED"/>
    <property type="match status" value="1"/>
</dbReference>
<sequence>MVGLIEIEIELDRDRGFDFGERNREEGLKDKGGSRFSARPMSNFGHFGIVTDVSDHHFREQNKDLEDGEEYSKKFEQIIKKEWNILERNLEGSILVRVYGDRIDLLRAVITGTPGTIYNNGLFLFDFCLPRDCPARPPLMYYYSLGIDLSDNLPKSGEVCLSHLLKKEWSASSTVLEILHLLQTHILNRPHLQSGKISLVVFNVVDCLMTFKTMPMWLKRPPKHFEDFVEEHFRENTSQILSFCRTYCKQTGIVLPDLLRQLESMCSLSPRISDSLSSKRGFLEDFRTELTSKPSPKSTLIAAKRKIRRTTKKAFSKLKKAVCVALAYETIPSRTTF</sequence>
<accession>A0A835HJU9</accession>
<keyword evidence="2" id="KW-0833">Ubl conjugation pathway</keyword>
<dbReference type="InterPro" id="IPR016135">
    <property type="entry name" value="UBQ-conjugating_enzyme/RWD"/>
</dbReference>
<dbReference type="InterPro" id="IPR000608">
    <property type="entry name" value="UBC"/>
</dbReference>
<evidence type="ECO:0000313" key="5">
    <source>
        <dbReference type="Proteomes" id="UP000631114"/>
    </source>
</evidence>
<dbReference type="AlphaFoldDB" id="A0A835HJU9"/>
<feature type="domain" description="UBC core" evidence="3">
    <location>
        <begin position="74"/>
        <end position="238"/>
    </location>
</feature>
<proteinExistence type="predicted"/>
<dbReference type="Proteomes" id="UP000631114">
    <property type="component" value="Unassembled WGS sequence"/>
</dbReference>
<dbReference type="OrthoDB" id="47801at2759"/>
<dbReference type="Gene3D" id="3.10.110.10">
    <property type="entry name" value="Ubiquitin Conjugating Enzyme"/>
    <property type="match status" value="1"/>
</dbReference>
<evidence type="ECO:0000259" key="3">
    <source>
        <dbReference type="PROSITE" id="PS50127"/>
    </source>
</evidence>
<dbReference type="PROSITE" id="PS50127">
    <property type="entry name" value="UBC_2"/>
    <property type="match status" value="1"/>
</dbReference>
<evidence type="ECO:0000256" key="2">
    <source>
        <dbReference type="ARBA" id="ARBA00022786"/>
    </source>
</evidence>
<organism evidence="4 5">
    <name type="scientific">Coptis chinensis</name>
    <dbReference type="NCBI Taxonomy" id="261450"/>
    <lineage>
        <taxon>Eukaryota</taxon>
        <taxon>Viridiplantae</taxon>
        <taxon>Streptophyta</taxon>
        <taxon>Embryophyta</taxon>
        <taxon>Tracheophyta</taxon>
        <taxon>Spermatophyta</taxon>
        <taxon>Magnoliopsida</taxon>
        <taxon>Ranunculales</taxon>
        <taxon>Ranunculaceae</taxon>
        <taxon>Coptidoideae</taxon>
        <taxon>Coptis</taxon>
    </lineage>
</organism>
<comment type="caution">
    <text evidence="4">The sequence shown here is derived from an EMBL/GenBank/DDBJ whole genome shotgun (WGS) entry which is preliminary data.</text>
</comment>
<dbReference type="SUPFAM" id="SSF54495">
    <property type="entry name" value="UBC-like"/>
    <property type="match status" value="1"/>
</dbReference>
<dbReference type="PANTHER" id="PTHR46116">
    <property type="entry name" value="(E3-INDEPENDENT) E2 UBIQUITIN-CONJUGATING ENZYME"/>
    <property type="match status" value="1"/>
</dbReference>
<evidence type="ECO:0000256" key="1">
    <source>
        <dbReference type="ARBA" id="ARBA00022679"/>
    </source>
</evidence>
<protein>
    <recommendedName>
        <fullName evidence="3">UBC core domain-containing protein</fullName>
    </recommendedName>
</protein>
<dbReference type="EMBL" id="JADFTS010000007">
    <property type="protein sequence ID" value="KAF9598198.1"/>
    <property type="molecule type" value="Genomic_DNA"/>
</dbReference>
<dbReference type="SMART" id="SM00212">
    <property type="entry name" value="UBCc"/>
    <property type="match status" value="1"/>
</dbReference>
<gene>
    <name evidence="4" type="ORF">IFM89_025826</name>
</gene>
<dbReference type="GO" id="GO:0061631">
    <property type="term" value="F:ubiquitin conjugating enzyme activity"/>
    <property type="evidence" value="ECO:0007669"/>
    <property type="project" value="TreeGrafter"/>
</dbReference>
<evidence type="ECO:0000313" key="4">
    <source>
        <dbReference type="EMBL" id="KAF9598198.1"/>
    </source>
</evidence>
<keyword evidence="1" id="KW-0808">Transferase</keyword>
<reference evidence="4 5" key="1">
    <citation type="submission" date="2020-10" db="EMBL/GenBank/DDBJ databases">
        <title>The Coptis chinensis genome and diversification of protoberbering-type alkaloids.</title>
        <authorList>
            <person name="Wang B."/>
            <person name="Shu S."/>
            <person name="Song C."/>
            <person name="Liu Y."/>
        </authorList>
    </citation>
    <scope>NUCLEOTIDE SEQUENCE [LARGE SCALE GENOMIC DNA]</scope>
    <source>
        <strain evidence="4">HL-2020</strain>
        <tissue evidence="4">Leaf</tissue>
    </source>
</reference>
<name>A0A835HJU9_9MAGN</name>
<dbReference type="Pfam" id="PF00179">
    <property type="entry name" value="UQ_con"/>
    <property type="match status" value="1"/>
</dbReference>